<evidence type="ECO:0000313" key="2">
    <source>
        <dbReference type="Proteomes" id="UP000680670"/>
    </source>
</evidence>
<organism evidence="1 2">
    <name type="scientific">Siminovitchia terrae</name>
    <name type="common">Bacillus terrae</name>
    <dbReference type="NCBI Taxonomy" id="1914933"/>
    <lineage>
        <taxon>Bacteria</taxon>
        <taxon>Bacillati</taxon>
        <taxon>Bacillota</taxon>
        <taxon>Bacilli</taxon>
        <taxon>Bacillales</taxon>
        <taxon>Bacillaceae</taxon>
        <taxon>Siminovitchia</taxon>
    </lineage>
</organism>
<accession>A0ABQ4L2B3</accession>
<gene>
    <name evidence="1" type="ORF">J6TS1_42930</name>
</gene>
<keyword evidence="2" id="KW-1185">Reference proteome</keyword>
<comment type="caution">
    <text evidence="1">The sequence shown here is derived from an EMBL/GenBank/DDBJ whole genome shotgun (WGS) entry which is preliminary data.</text>
</comment>
<evidence type="ECO:0000313" key="1">
    <source>
        <dbReference type="EMBL" id="GIN98423.1"/>
    </source>
</evidence>
<proteinExistence type="predicted"/>
<name>A0ABQ4L2B3_SIMTE</name>
<sequence length="62" mass="7112">MGKLKSFNNSKNEHCVYFCTLKTFVCDVELCIGGGDNENYTNFGFYSDYIGVLYGAFRHNYC</sequence>
<protein>
    <submittedName>
        <fullName evidence="1">Uncharacterized protein</fullName>
    </submittedName>
</protein>
<dbReference type="Proteomes" id="UP000680670">
    <property type="component" value="Unassembled WGS sequence"/>
</dbReference>
<reference evidence="1 2" key="1">
    <citation type="submission" date="2021-03" db="EMBL/GenBank/DDBJ databases">
        <title>Antimicrobial resistance genes in bacteria isolated from Japanese honey, and their potential for conferring macrolide and lincosamide resistance in the American foulbrood pathogen Paenibacillus larvae.</title>
        <authorList>
            <person name="Okamoto M."/>
            <person name="Kumagai M."/>
            <person name="Kanamori H."/>
            <person name="Takamatsu D."/>
        </authorList>
    </citation>
    <scope>NUCLEOTIDE SEQUENCE [LARGE SCALE GENOMIC DNA]</scope>
    <source>
        <strain evidence="1 2">J6TS1</strain>
    </source>
</reference>
<dbReference type="EMBL" id="BORJ01000014">
    <property type="protein sequence ID" value="GIN98423.1"/>
    <property type="molecule type" value="Genomic_DNA"/>
</dbReference>